<evidence type="ECO:0000313" key="3">
    <source>
        <dbReference type="Proteomes" id="UP000030016"/>
    </source>
</evidence>
<evidence type="ECO:0000259" key="1">
    <source>
        <dbReference type="PROSITE" id="PS51742"/>
    </source>
</evidence>
<dbReference type="InterPro" id="IPR005175">
    <property type="entry name" value="PPC_dom"/>
</dbReference>
<sequence length="139" mass="15398">MNYSKRGNTWVIVLEKGEKITESIKKFCSETGIKSGIINAIGAAKDIKIGYFDINTKEYNETNFSDYYEITSLTGNVSTKDGQPYTHIHINFTGADCVGYGGHFIEGTITVTCEIFITEIDGELERIPDAETGINVIKL</sequence>
<gene>
    <name evidence="2" type="ORF">Z969_03885</name>
</gene>
<protein>
    <recommendedName>
        <fullName evidence="1">PPC domain-containing protein</fullName>
    </recommendedName>
</protein>
<dbReference type="CDD" id="cd11378">
    <property type="entry name" value="DUF296"/>
    <property type="match status" value="1"/>
</dbReference>
<proteinExistence type="predicted"/>
<dbReference type="Proteomes" id="UP000030016">
    <property type="component" value="Unassembled WGS sequence"/>
</dbReference>
<name>A0AA89CNW3_CLONO</name>
<dbReference type="SUPFAM" id="SSF117856">
    <property type="entry name" value="AF0104/ALDC/Ptd012-like"/>
    <property type="match status" value="1"/>
</dbReference>
<dbReference type="Gene3D" id="3.30.1330.80">
    <property type="entry name" value="Hypothetical protein, similar to alpha- acetolactate decarboxylase, domain 2"/>
    <property type="match status" value="1"/>
</dbReference>
<dbReference type="InterPro" id="IPR025707">
    <property type="entry name" value="DNA_bp_PD1"/>
</dbReference>
<comment type="caution">
    <text evidence="2">The sequence shown here is derived from an EMBL/GenBank/DDBJ whole genome shotgun (WGS) entry which is preliminary data.</text>
</comment>
<dbReference type="Pfam" id="PF03479">
    <property type="entry name" value="PCC"/>
    <property type="match status" value="1"/>
</dbReference>
<dbReference type="AlphaFoldDB" id="A0AA89CNW3"/>
<reference evidence="2 3" key="1">
    <citation type="submission" date="2014-01" db="EMBL/GenBank/DDBJ databases">
        <title>Plasmidome dynamics in the species complex Clostridium novyi sensu lato converts strains of independent lineages into distinctly different pathogens.</title>
        <authorList>
            <person name="Skarin H."/>
            <person name="Segerman B."/>
        </authorList>
    </citation>
    <scope>NUCLEOTIDE SEQUENCE [LARGE SCALE GENOMIC DNA]</scope>
    <source>
        <strain evidence="2 3">4570</strain>
    </source>
</reference>
<dbReference type="EMBL" id="JDRX01000006">
    <property type="protein sequence ID" value="KGN02639.1"/>
    <property type="molecule type" value="Genomic_DNA"/>
</dbReference>
<dbReference type="PIRSF" id="PIRSF016702">
    <property type="entry name" value="DNA_bp_PD1"/>
    <property type="match status" value="1"/>
</dbReference>
<evidence type="ECO:0000313" key="2">
    <source>
        <dbReference type="EMBL" id="KGN02639.1"/>
    </source>
</evidence>
<dbReference type="PROSITE" id="PS51742">
    <property type="entry name" value="PPC"/>
    <property type="match status" value="1"/>
</dbReference>
<organism evidence="2 3">
    <name type="scientific">Clostridium novyi A str. 4570</name>
    <dbReference type="NCBI Taxonomy" id="1444290"/>
    <lineage>
        <taxon>Bacteria</taxon>
        <taxon>Bacillati</taxon>
        <taxon>Bacillota</taxon>
        <taxon>Clostridia</taxon>
        <taxon>Eubacteriales</taxon>
        <taxon>Clostridiaceae</taxon>
        <taxon>Clostridium</taxon>
    </lineage>
</organism>
<dbReference type="PANTHER" id="PTHR34988">
    <property type="entry name" value="PROTEIN, PUTATIVE-RELATED"/>
    <property type="match status" value="1"/>
</dbReference>
<accession>A0AA89CNW3</accession>
<feature type="domain" description="PPC" evidence="1">
    <location>
        <begin position="4"/>
        <end position="139"/>
    </location>
</feature>
<dbReference type="PANTHER" id="PTHR34988:SF1">
    <property type="entry name" value="DNA-BINDING PROTEIN"/>
    <property type="match status" value="1"/>
</dbReference>
<dbReference type="RefSeq" id="WP_039249228.1">
    <property type="nucleotide sequence ID" value="NZ_JDRX01000006.1"/>
</dbReference>